<dbReference type="OrthoDB" id="3630041at2759"/>
<organism evidence="1 2">
    <name type="scientific">Pseudocercospora eumusae</name>
    <dbReference type="NCBI Taxonomy" id="321146"/>
    <lineage>
        <taxon>Eukaryota</taxon>
        <taxon>Fungi</taxon>
        <taxon>Dikarya</taxon>
        <taxon>Ascomycota</taxon>
        <taxon>Pezizomycotina</taxon>
        <taxon>Dothideomycetes</taxon>
        <taxon>Dothideomycetidae</taxon>
        <taxon>Mycosphaerellales</taxon>
        <taxon>Mycosphaerellaceae</taxon>
        <taxon>Pseudocercospora</taxon>
    </lineage>
</organism>
<evidence type="ECO:0000313" key="2">
    <source>
        <dbReference type="Proteomes" id="UP000070133"/>
    </source>
</evidence>
<dbReference type="Proteomes" id="UP000070133">
    <property type="component" value="Unassembled WGS sequence"/>
</dbReference>
<accession>A0A139HBT7</accession>
<dbReference type="EMBL" id="LFZN01000085">
    <property type="protein sequence ID" value="KXS99828.1"/>
    <property type="molecule type" value="Genomic_DNA"/>
</dbReference>
<keyword evidence="2" id="KW-1185">Reference proteome</keyword>
<protein>
    <submittedName>
        <fullName evidence="1">Uncharacterized protein</fullName>
    </submittedName>
</protein>
<evidence type="ECO:0000313" key="1">
    <source>
        <dbReference type="EMBL" id="KXS99828.1"/>
    </source>
</evidence>
<sequence length="327" mass="37784">MRQFMRHITNSKHQHDDYWKLQSYNSMTAQQMRELLQKRRYAVGKSDSKDKLEEALLRSDCGMQSYADQSDDDLRALVRSRGVDASHVICGNKVGTRGDLLSLLKNADMNPRFEKFSDLAAELRNKIYEHYFSEIRQSLYAPSEPPITRVSRDIRQETIKMYYDSCTFDFVLRLPKTSQALGRRSLQAHARRLTIPSQMRLFMSSVSPNHLAYVRKVNIQLVPHHERESAYQNDAHTALSIEVSEEGLDFTVESDQLFYILQDHGQPTSYTRFMFMGRLSDEATRIRAHQALLQIGLAVDKIAQRDGKARLKLDDLYDMRAAIEAGL</sequence>
<dbReference type="AlphaFoldDB" id="A0A139HBT7"/>
<proteinExistence type="predicted"/>
<gene>
    <name evidence="1" type="ORF">AC578_8875</name>
</gene>
<comment type="caution">
    <text evidence="1">The sequence shown here is derived from an EMBL/GenBank/DDBJ whole genome shotgun (WGS) entry which is preliminary data.</text>
</comment>
<reference evidence="1 2" key="1">
    <citation type="submission" date="2015-07" db="EMBL/GenBank/DDBJ databases">
        <title>Comparative genomics of the Sigatoka disease complex on banana suggests a link between parallel evolutionary changes in Pseudocercospora fijiensis and Pseudocercospora eumusae and increased virulence on the banana host.</title>
        <authorList>
            <person name="Chang T.-C."/>
            <person name="Salvucci A."/>
            <person name="Crous P.W."/>
            <person name="Stergiopoulos I."/>
        </authorList>
    </citation>
    <scope>NUCLEOTIDE SEQUENCE [LARGE SCALE GENOMIC DNA]</scope>
    <source>
        <strain evidence="1 2">CBS 114824</strain>
    </source>
</reference>
<name>A0A139HBT7_9PEZI</name>